<feature type="transmembrane region" description="Helical" evidence="1">
    <location>
        <begin position="179"/>
        <end position="200"/>
    </location>
</feature>
<gene>
    <name evidence="2" type="ORF">D1970_18810</name>
</gene>
<feature type="transmembrane region" description="Helical" evidence="1">
    <location>
        <begin position="80"/>
        <end position="98"/>
    </location>
</feature>
<keyword evidence="1" id="KW-1133">Transmembrane helix</keyword>
<dbReference type="EMBL" id="QWVT01000037">
    <property type="protein sequence ID" value="RID82460.1"/>
    <property type="molecule type" value="Genomic_DNA"/>
</dbReference>
<sequence>MAAISMMNEGKCLGEVEAALKEQFPDEDVDILEFVGQLESIGLIASLDGKTVHGIEAVSTDDSGLSWISPRLGRFFFNDLSVKIYSLLLSASFFMFILRPETFPGYKDIFLFDLMMYNFLLWLVVTFLFVCFHELGHVLAARAAGLPAKVEIGHRLFFIVLETDMSRVWSLSPDKRNRLYLAGMYFDGLVLFTAAVSQWLFAGHAFALGLAKIIVFDTLVRLAYQCCVYMKTDLYYVFENMTGCYNLMENGHNYLRRWLSFLPKEKATDSFKGEEKLVRRYAFFYVAGVMVTVLLSAFYYIPQLVFAIGKVIPGFSQPAGSIFFWDSVVFLLQFVLIFALLLYSWSKKYRLQH</sequence>
<comment type="caution">
    <text evidence="2">The sequence shown here is derived from an EMBL/GenBank/DDBJ whole genome shotgun (WGS) entry which is preliminary data.</text>
</comment>
<dbReference type="AlphaFoldDB" id="A0A398B3D6"/>
<dbReference type="Proteomes" id="UP000265816">
    <property type="component" value="Unassembled WGS sequence"/>
</dbReference>
<accession>A0A398B3D6</accession>
<proteinExistence type="predicted"/>
<feature type="transmembrane region" description="Helical" evidence="1">
    <location>
        <begin position="322"/>
        <end position="343"/>
    </location>
</feature>
<evidence type="ECO:0000256" key="1">
    <source>
        <dbReference type="SAM" id="Phobius"/>
    </source>
</evidence>
<feature type="transmembrane region" description="Helical" evidence="1">
    <location>
        <begin position="110"/>
        <end position="132"/>
    </location>
</feature>
<protein>
    <recommendedName>
        <fullName evidence="4">Peptidase</fullName>
    </recommendedName>
</protein>
<feature type="transmembrane region" description="Helical" evidence="1">
    <location>
        <begin position="206"/>
        <end position="224"/>
    </location>
</feature>
<evidence type="ECO:0008006" key="4">
    <source>
        <dbReference type="Google" id="ProtNLM"/>
    </source>
</evidence>
<reference evidence="2 3" key="1">
    <citation type="submission" date="2018-08" db="EMBL/GenBank/DDBJ databases">
        <title>Bacillus jemisoniae sp. nov., Bacillus chryseoplanitiae sp. nov., Bacillus resnikiae sp. nov., and Bacillus frankliniae sp. nov., isolated from Viking spacecraft and associated surfaces.</title>
        <authorList>
            <person name="Seuylemezian A."/>
            <person name="Vaishampayan P."/>
        </authorList>
    </citation>
    <scope>NUCLEOTIDE SEQUENCE [LARGE SCALE GENOMIC DNA]</scope>
    <source>
        <strain evidence="2 3">JJ-247</strain>
    </source>
</reference>
<organism evidence="2 3">
    <name type="scientific">Mesobacillus zeae</name>
    <dbReference type="NCBI Taxonomy" id="1917180"/>
    <lineage>
        <taxon>Bacteria</taxon>
        <taxon>Bacillati</taxon>
        <taxon>Bacillota</taxon>
        <taxon>Bacilli</taxon>
        <taxon>Bacillales</taxon>
        <taxon>Bacillaceae</taxon>
        <taxon>Mesobacillus</taxon>
    </lineage>
</organism>
<evidence type="ECO:0000313" key="3">
    <source>
        <dbReference type="Proteomes" id="UP000265816"/>
    </source>
</evidence>
<feature type="transmembrane region" description="Helical" evidence="1">
    <location>
        <begin position="282"/>
        <end position="302"/>
    </location>
</feature>
<name>A0A398B3D6_9BACI</name>
<keyword evidence="3" id="KW-1185">Reference proteome</keyword>
<evidence type="ECO:0000313" key="2">
    <source>
        <dbReference type="EMBL" id="RID82460.1"/>
    </source>
</evidence>
<keyword evidence="1" id="KW-0472">Membrane</keyword>
<keyword evidence="1" id="KW-0812">Transmembrane</keyword>